<proteinExistence type="predicted"/>
<dbReference type="PANTHER" id="PTHR33096:SF1">
    <property type="entry name" value="CXC1-LIKE CYSTEINE CLUSTER ASSOCIATED WITH KDZ TRANSPOSASES DOMAIN-CONTAINING PROTEIN"/>
    <property type="match status" value="1"/>
</dbReference>
<feature type="transmembrane region" description="Helical" evidence="2">
    <location>
        <begin position="454"/>
        <end position="475"/>
    </location>
</feature>
<feature type="region of interest" description="Disordered" evidence="1">
    <location>
        <begin position="1"/>
        <end position="20"/>
    </location>
</feature>
<accession>A0A8H6XP17</accession>
<organism evidence="4 5">
    <name type="scientific">Mycena venus</name>
    <dbReference type="NCBI Taxonomy" id="2733690"/>
    <lineage>
        <taxon>Eukaryota</taxon>
        <taxon>Fungi</taxon>
        <taxon>Dikarya</taxon>
        <taxon>Basidiomycota</taxon>
        <taxon>Agaricomycotina</taxon>
        <taxon>Agaricomycetes</taxon>
        <taxon>Agaricomycetidae</taxon>
        <taxon>Agaricales</taxon>
        <taxon>Marasmiineae</taxon>
        <taxon>Mycenaceae</taxon>
        <taxon>Mycena</taxon>
    </lineage>
</organism>
<keyword evidence="2" id="KW-0472">Membrane</keyword>
<feature type="compositionally biased region" description="Acidic residues" evidence="1">
    <location>
        <begin position="1555"/>
        <end position="1564"/>
    </location>
</feature>
<reference evidence="4" key="1">
    <citation type="submission" date="2020-05" db="EMBL/GenBank/DDBJ databases">
        <title>Mycena genomes resolve the evolution of fungal bioluminescence.</title>
        <authorList>
            <person name="Tsai I.J."/>
        </authorList>
    </citation>
    <scope>NUCLEOTIDE SEQUENCE</scope>
    <source>
        <strain evidence="4">CCC161011</strain>
    </source>
</reference>
<feature type="region of interest" description="Disordered" evidence="1">
    <location>
        <begin position="986"/>
        <end position="1011"/>
    </location>
</feature>
<dbReference type="EMBL" id="JACAZI010000015">
    <property type="protein sequence ID" value="KAF7343966.1"/>
    <property type="molecule type" value="Genomic_DNA"/>
</dbReference>
<evidence type="ECO:0000256" key="1">
    <source>
        <dbReference type="SAM" id="MobiDB-lite"/>
    </source>
</evidence>
<keyword evidence="2" id="KW-0812">Transmembrane</keyword>
<dbReference type="InterPro" id="IPR040521">
    <property type="entry name" value="KDZ"/>
</dbReference>
<evidence type="ECO:0000313" key="5">
    <source>
        <dbReference type="Proteomes" id="UP000620124"/>
    </source>
</evidence>
<comment type="caution">
    <text evidence="4">The sequence shown here is derived from an EMBL/GenBank/DDBJ whole genome shotgun (WGS) entry which is preliminary data.</text>
</comment>
<dbReference type="OrthoDB" id="3235114at2759"/>
<feature type="compositionally biased region" description="Basic and acidic residues" evidence="1">
    <location>
        <begin position="1565"/>
        <end position="1574"/>
    </location>
</feature>
<feature type="region of interest" description="Disordered" evidence="1">
    <location>
        <begin position="1554"/>
        <end position="1574"/>
    </location>
</feature>
<keyword evidence="5" id="KW-1185">Reference proteome</keyword>
<dbReference type="Pfam" id="PF18758">
    <property type="entry name" value="KDZ"/>
    <property type="match status" value="2"/>
</dbReference>
<evidence type="ECO:0000256" key="2">
    <source>
        <dbReference type="SAM" id="Phobius"/>
    </source>
</evidence>
<evidence type="ECO:0000259" key="3">
    <source>
        <dbReference type="Pfam" id="PF18803"/>
    </source>
</evidence>
<dbReference type="InterPro" id="IPR041457">
    <property type="entry name" value="CxC2_KDZ-assoc"/>
</dbReference>
<evidence type="ECO:0000313" key="4">
    <source>
        <dbReference type="EMBL" id="KAF7343966.1"/>
    </source>
</evidence>
<dbReference type="PANTHER" id="PTHR33096">
    <property type="entry name" value="CXC2 DOMAIN-CONTAINING PROTEIN"/>
    <property type="match status" value="1"/>
</dbReference>
<keyword evidence="2" id="KW-1133">Transmembrane helix</keyword>
<protein>
    <submittedName>
        <fullName evidence="4">CxC2 domain-containing protein</fullName>
    </submittedName>
</protein>
<name>A0A8H6XP17_9AGAR</name>
<dbReference type="Proteomes" id="UP000620124">
    <property type="component" value="Unassembled WGS sequence"/>
</dbReference>
<gene>
    <name evidence="4" type="ORF">MVEN_01685800</name>
</gene>
<sequence>MTSKAKGKGQCGGERAPRPQMHIHQPHFAQVVSVSANGRSATSHTHPLNVTHKAPDYVHEDILTNAAVESWDHGYDLGDPALVAEVQEDVDDGILLKSKRKVYENSDYPMLMWADHQNEYLDEMLRLKGRGYPAIYFKCGGCSEADPTFRCAQQTCYGPGLFCKKCIVACHAVLPTHWIQEWNGNFFEQRAPKDLGLVIQLGHPPGFSCDSPLRAHKNFVVIDVTGIHYVEVNFCHCDGNIEHRQQLMRGKISAHDFLRSLELLTNSDGLNHLPDCRRAFRHIVRQYRMKLMLKRTGRGHNPSGVQGTAQGELTLPCRACPHTGRNLPDGWDRINWAEMPEDLRYKYFLFLGADCNFRLINRNVSSAAKDPILGDGFSYFVNHEKYVEFLCGHVSEEEISSCSGFQAMFLANRKCVKGLCTTGVGGVTCARHNMWRLNGIGDLQLGERYCNMEFILLSSVLNMIIFYLILSYNIACQYGNYFWPRMEKMPDTMQLVLERARLWFKVPNFHLPPHKPSCHSPFSFHYMWGAGQTHGETVEQNWEFTNGAAASTKMMGIGSHHVTLEDLFGFHNWWRQVAWRGIFAKRMAENMKEGQLHRDAFKAFDAALRESAPEMVERWKKWVENWESRQHIDGTESPFELNEKAKEELLKSGEGDEVEQEDMPSTYILMGLEIEESQRYLAIDVKAVANPMDAQTVNFLKRHTNLLKRIRAFCKLQRTYMPRLRKYLTALQHALFDSEMDRNVEAVRLFMPSDILDSNKRVSACAVGLPDIEADLRVGEAREALGGSAAGFAHADDDKPGVLCQINLKIQKANLRYQYARNAVKRLRGDGPWEVELKILEDNDMHALNERVLTAEEAEQRKVIHDYEEVAEEGGVAAFGVLALGESRCTLSWIWYQAKAKDPTEAELVEALRVEWCKASARMRRWHEDVVLVEEEMHRTIESGVPGLWNPRLQEGLTAYAREQQWRETETCDKLQQRVEIVVVDLDDEDYQGGEGDEEEEEGTPDYEDEGDNEVIEVDIMVCLDTCFTRKKKKSLRDPQRTHPDTHFVPEHTAAQTEDYVDCTCDTKEKKKNKDKRLKRATVQEVEEEEDGYKFERLPLPRSVIDGCEASFKAADEKQEKASTEFFEDTVLMSLVSARLCPLGRQYAFSRQEAHSCFKWGFLDRYIGRVAFTVSVFHAFGHKWACQLLYNPRNTSLHICGSADIITACIHSTCKSSTPTKQAVSSWANGLRDVITTVASSAQRRPMSCANVASQNKKRGQQAINSIVLLRGTVKTQRAQTLALMEKFVKAVEADDPNCGLYQAEWEVAEKVLEKAEATLRCKEELGVSENDELEWLSKSEYMCNVMNARALKLRLHECLRARNFEFDPVERTCQRLATAPRSYESAIKQREPTITKITAEYNKLCAKITTLIKTGQAPRGTIAPLPIPLKGLWQLDVDDAIFQDVRARIKAVLELDRCDEEDARLRRENLALCVWFWEEWDVAVRAIDEAGKSILHQDKLVRLCMTWDKCLPDFGAEMGALPPWGLLSSQLSKCCVDVHSAARGVDRHYGEDSAWLDEEEESEESRGKDEDFGIVEAVERADLYRNNANDD</sequence>
<dbReference type="Pfam" id="PF18803">
    <property type="entry name" value="CxC2"/>
    <property type="match status" value="1"/>
</dbReference>
<feature type="domain" description="CxC2-like cysteine cluster KDZ transposase-associated" evidence="3">
    <location>
        <begin position="193"/>
        <end position="250"/>
    </location>
</feature>